<reference evidence="2" key="1">
    <citation type="submission" date="2020-10" db="EMBL/GenBank/DDBJ databases">
        <authorList>
            <person name="Han B."/>
            <person name="Lu T."/>
            <person name="Zhao Q."/>
            <person name="Huang X."/>
            <person name="Zhao Y."/>
        </authorList>
    </citation>
    <scope>NUCLEOTIDE SEQUENCE</scope>
</reference>
<feature type="compositionally biased region" description="Polar residues" evidence="1">
    <location>
        <begin position="41"/>
        <end position="50"/>
    </location>
</feature>
<keyword evidence="3" id="KW-1185">Reference proteome</keyword>
<proteinExistence type="predicted"/>
<protein>
    <submittedName>
        <fullName evidence="2">Uncharacterized protein</fullName>
    </submittedName>
</protein>
<accession>A0A811RPT0</accession>
<name>A0A811RPT0_9POAL</name>
<dbReference type="Proteomes" id="UP000604825">
    <property type="component" value="Unassembled WGS sequence"/>
</dbReference>
<feature type="region of interest" description="Disordered" evidence="1">
    <location>
        <begin position="41"/>
        <end position="90"/>
    </location>
</feature>
<feature type="compositionally biased region" description="Basic and acidic residues" evidence="1">
    <location>
        <begin position="51"/>
        <end position="69"/>
    </location>
</feature>
<evidence type="ECO:0000256" key="1">
    <source>
        <dbReference type="SAM" id="MobiDB-lite"/>
    </source>
</evidence>
<organism evidence="2 3">
    <name type="scientific">Miscanthus lutarioriparius</name>
    <dbReference type="NCBI Taxonomy" id="422564"/>
    <lineage>
        <taxon>Eukaryota</taxon>
        <taxon>Viridiplantae</taxon>
        <taxon>Streptophyta</taxon>
        <taxon>Embryophyta</taxon>
        <taxon>Tracheophyta</taxon>
        <taxon>Spermatophyta</taxon>
        <taxon>Magnoliopsida</taxon>
        <taxon>Liliopsida</taxon>
        <taxon>Poales</taxon>
        <taxon>Poaceae</taxon>
        <taxon>PACMAD clade</taxon>
        <taxon>Panicoideae</taxon>
        <taxon>Andropogonodae</taxon>
        <taxon>Andropogoneae</taxon>
        <taxon>Saccharinae</taxon>
        <taxon>Miscanthus</taxon>
    </lineage>
</organism>
<evidence type="ECO:0000313" key="3">
    <source>
        <dbReference type="Proteomes" id="UP000604825"/>
    </source>
</evidence>
<comment type="caution">
    <text evidence="2">The sequence shown here is derived from an EMBL/GenBank/DDBJ whole genome shotgun (WGS) entry which is preliminary data.</text>
</comment>
<sequence length="90" mass="9708">MDAPLRGKNTARTACRLAAVSCLLLVFVAVLLISTTSTVQSRQGLTSRQRAGSEFRAWRKDVLRPDRTTDMTPPPAPKANSNVPGGPFGR</sequence>
<dbReference type="AlphaFoldDB" id="A0A811RPT0"/>
<dbReference type="OrthoDB" id="670669at2759"/>
<dbReference type="EMBL" id="CAJGYO010000016">
    <property type="protein sequence ID" value="CAD6271657.1"/>
    <property type="molecule type" value="Genomic_DNA"/>
</dbReference>
<evidence type="ECO:0000313" key="2">
    <source>
        <dbReference type="EMBL" id="CAD6271657.1"/>
    </source>
</evidence>
<gene>
    <name evidence="2" type="ORF">NCGR_LOCUS54943</name>
</gene>